<dbReference type="Proteomes" id="UP000034569">
    <property type="component" value="Unassembled WGS sequence"/>
</dbReference>
<comment type="caution">
    <text evidence="1">The sequence shown here is derived from an EMBL/GenBank/DDBJ whole genome shotgun (WGS) entry which is preliminary data.</text>
</comment>
<name>A0A0G1NPF7_9BACT</name>
<dbReference type="InterPro" id="IPR019198">
    <property type="entry name" value="Beta_propeller_containing"/>
</dbReference>
<organism evidence="1 2">
    <name type="scientific">Candidatus Azambacteria bacterium GW2011_GWC1_46_13</name>
    <dbReference type="NCBI Taxonomy" id="1618619"/>
    <lineage>
        <taxon>Bacteria</taxon>
        <taxon>Candidatus Azamiibacteriota</taxon>
    </lineage>
</organism>
<gene>
    <name evidence="1" type="ORF">UX33_C0010G0006</name>
</gene>
<evidence type="ECO:0000313" key="2">
    <source>
        <dbReference type="Proteomes" id="UP000034569"/>
    </source>
</evidence>
<dbReference type="Pfam" id="PF09826">
    <property type="entry name" value="Beta_propel"/>
    <property type="match status" value="1"/>
</dbReference>
<evidence type="ECO:0000313" key="1">
    <source>
        <dbReference type="EMBL" id="KKU22559.1"/>
    </source>
</evidence>
<dbReference type="SUPFAM" id="SSF69322">
    <property type="entry name" value="Tricorn protease domain 2"/>
    <property type="match status" value="1"/>
</dbReference>
<protein>
    <submittedName>
        <fullName evidence="1">Beta propeller domain protein</fullName>
    </submittedName>
</protein>
<dbReference type="AlphaFoldDB" id="A0A0G1NPF7"/>
<proteinExistence type="predicted"/>
<reference evidence="1 2" key="1">
    <citation type="journal article" date="2015" name="Nature">
        <title>rRNA introns, odd ribosomes, and small enigmatic genomes across a large radiation of phyla.</title>
        <authorList>
            <person name="Brown C.T."/>
            <person name="Hug L.A."/>
            <person name="Thomas B.C."/>
            <person name="Sharon I."/>
            <person name="Castelle C.J."/>
            <person name="Singh A."/>
            <person name="Wilkins M.J."/>
            <person name="Williams K.H."/>
            <person name="Banfield J.F."/>
        </authorList>
    </citation>
    <scope>NUCLEOTIDE SEQUENCE [LARGE SCALE GENOMIC DNA]</scope>
</reference>
<sequence>MKKQINKELIFVLVLGLIAVLTLGIGYRTIIREAAPEPPAAPPEIPSVTPPTATAEKGVKKFASEDEFKKYLQEAQAQAEYFGGFGLGIGGEVMREMMPSMEAPQIMEKAAPAAAPERVSETTVQVSGIDEPDIVKTDGQEIYFASRLTRIVEPMPLMEEAPGISLPKIMLPIRKQGNVNAVKAFPPGELKKDSQIDKFGDLLLSKNTLVIFSESRFYPYFYPYKDQGRSIAGYDVSDAKSPKKKWEIKLDKNTQIAGSRLYKNKIYLVTKNPIAESRPCPIQPLIMEDTPTIIDCKEIYHPTIPIPSDTTFTASIIDQASGKIEKNVSFVGSSASSVLYVSENALYLTYSYNESALKFIADFFKTKTQDIVPASFIQKLEKLSGYDIGENAKMLEFQTSWQKHLNSLSEDERLKIENELSNRMSQYHKERKREFEKTGIVKISLDDFNAIATGNAPGRPLNQFALDEYNNHLRIATTIGQSGFGFFADRGGSAFGGESENDVYVLDEKLNIRGSVQGLGLTERIYSVRFIEDKGYVVTFRQTDPLYVLDLSDPARPELKGELKIPGYSAYLNPITKDKILGFGKEGSQVKISLFDVSQPTQPAEKDKYILDEYWSEVLSTHHAFLLDKKHEIFFLPGGKGGYVFSYKNDKLELRKAISGVSAKRAVYINDYLYIIAEDKITVLNEIDWEKINELEL</sequence>
<dbReference type="PATRIC" id="fig|1618619.3.peg.251"/>
<accession>A0A0G1NPF7</accession>
<dbReference type="EMBL" id="LCLU01000010">
    <property type="protein sequence ID" value="KKU22559.1"/>
    <property type="molecule type" value="Genomic_DNA"/>
</dbReference>